<dbReference type="Proteomes" id="UP000247832">
    <property type="component" value="Unassembled WGS sequence"/>
</dbReference>
<dbReference type="EMBL" id="QJVD01000009">
    <property type="protein sequence ID" value="PYI67492.1"/>
    <property type="molecule type" value="Genomic_DNA"/>
</dbReference>
<organism evidence="2 3">
    <name type="scientific">Arthrobacter livingstonensis</name>
    <dbReference type="NCBI Taxonomy" id="670078"/>
    <lineage>
        <taxon>Bacteria</taxon>
        <taxon>Bacillati</taxon>
        <taxon>Actinomycetota</taxon>
        <taxon>Actinomycetes</taxon>
        <taxon>Micrococcales</taxon>
        <taxon>Micrococcaceae</taxon>
        <taxon>Arthrobacter</taxon>
    </lineage>
</organism>
<dbReference type="Gene3D" id="3.10.450.50">
    <property type="match status" value="1"/>
</dbReference>
<gene>
    <name evidence="2" type="ORF">CVV68_10415</name>
</gene>
<dbReference type="SUPFAM" id="SSF54427">
    <property type="entry name" value="NTF2-like"/>
    <property type="match status" value="1"/>
</dbReference>
<evidence type="ECO:0000313" key="3">
    <source>
        <dbReference type="Proteomes" id="UP000247832"/>
    </source>
</evidence>
<reference evidence="2 3" key="1">
    <citation type="submission" date="2018-05" db="EMBL/GenBank/DDBJ databases">
        <title>Genetic diversity of glacier-inhabiting Cryobacterium bacteria in China and description of Cryobacterium mengkeensis sp. nov. and Arthrobacter glacialis sp. nov.</title>
        <authorList>
            <person name="Liu Q."/>
            <person name="Xin Y.-H."/>
        </authorList>
    </citation>
    <scope>NUCLEOTIDE SEQUENCE [LARGE SCALE GENOMIC DNA]</scope>
    <source>
        <strain evidence="2 3">LI2</strain>
    </source>
</reference>
<dbReference type="InterPro" id="IPR048469">
    <property type="entry name" value="YchJ-like_M"/>
</dbReference>
<comment type="caution">
    <text evidence="2">The sequence shown here is derived from an EMBL/GenBank/DDBJ whole genome shotgun (WGS) entry which is preliminary data.</text>
</comment>
<name>A0A2V5L9Q0_9MICC</name>
<dbReference type="InterPro" id="IPR032710">
    <property type="entry name" value="NTF2-like_dom_sf"/>
</dbReference>
<evidence type="ECO:0000313" key="2">
    <source>
        <dbReference type="EMBL" id="PYI67492.1"/>
    </source>
</evidence>
<dbReference type="AlphaFoldDB" id="A0A2V5L9Q0"/>
<keyword evidence="3" id="KW-1185">Reference proteome</keyword>
<feature type="domain" description="YchJ-like middle NTF2-like" evidence="1">
    <location>
        <begin position="30"/>
        <end position="123"/>
    </location>
</feature>
<dbReference type="Pfam" id="PF17775">
    <property type="entry name" value="YchJ_M-like"/>
    <property type="match status" value="1"/>
</dbReference>
<dbReference type="RefSeq" id="WP_110500932.1">
    <property type="nucleotide sequence ID" value="NZ_QJVD01000009.1"/>
</dbReference>
<accession>A0A2V5L9Q0</accession>
<sequence length="128" mass="14521">MRCPCNSGDTLEGCCGRFLDAPADTAFPPTAEALMRSRYTAFATGDTAYLLHTWHPDTRPASLELDPGQQWYRLDILDTVRGGPWDNDGGVSFEAHFRRRGARDSLRENSRFVRIGRQWLYVEPLKNS</sequence>
<proteinExistence type="predicted"/>
<evidence type="ECO:0000259" key="1">
    <source>
        <dbReference type="Pfam" id="PF17775"/>
    </source>
</evidence>
<dbReference type="OrthoDB" id="21421at2"/>
<protein>
    <recommendedName>
        <fullName evidence="1">YchJ-like middle NTF2-like domain-containing protein</fullName>
    </recommendedName>
</protein>